<name>A0ABC8ALT0_9NOCA</name>
<gene>
    <name evidence="2" type="ORF">NS506_00959</name>
</gene>
<protein>
    <recommendedName>
        <fullName evidence="1">SnoaL-like domain-containing protein</fullName>
    </recommendedName>
</protein>
<dbReference type="EMBL" id="CP017839">
    <property type="protein sequence ID" value="APA95033.1"/>
    <property type="molecule type" value="Genomic_DNA"/>
</dbReference>
<dbReference type="NCBIfam" id="TIGR02246">
    <property type="entry name" value="SgcJ/EcaC family oxidoreductase"/>
    <property type="match status" value="1"/>
</dbReference>
<dbReference type="InterPro" id="IPR032710">
    <property type="entry name" value="NTF2-like_dom_sf"/>
</dbReference>
<feature type="domain" description="SnoaL-like" evidence="1">
    <location>
        <begin position="4"/>
        <end position="125"/>
    </location>
</feature>
<proteinExistence type="predicted"/>
<dbReference type="InterPro" id="IPR037401">
    <property type="entry name" value="SnoaL-like"/>
</dbReference>
<dbReference type="AlphaFoldDB" id="A0ABC8ALT0"/>
<dbReference type="Proteomes" id="UP000180166">
    <property type="component" value="Chromosome"/>
</dbReference>
<sequence>MSTQQITDEAAVRELLASADRAWDAGDATAFAAVFAEDADYVTWFGQRVQGRAAIEAQHAPLFAKYLKGTRAVGEITSVRFPTPDVALVHGLGAVVKGGKQRTRFNTKCVLYVVVRRDGAWEVAAFQNTKYHGLFNALLAKQRGRSGEQ</sequence>
<evidence type="ECO:0000313" key="2">
    <source>
        <dbReference type="EMBL" id="APA95033.1"/>
    </source>
</evidence>
<evidence type="ECO:0000313" key="3">
    <source>
        <dbReference type="Proteomes" id="UP000180166"/>
    </source>
</evidence>
<dbReference type="SUPFAM" id="SSF54427">
    <property type="entry name" value="NTF2-like"/>
    <property type="match status" value="1"/>
</dbReference>
<dbReference type="InterPro" id="IPR011944">
    <property type="entry name" value="Steroid_delta5-4_isomerase"/>
</dbReference>
<organism evidence="2 3">
    <name type="scientific">Nocardia seriolae</name>
    <dbReference type="NCBI Taxonomy" id="37332"/>
    <lineage>
        <taxon>Bacteria</taxon>
        <taxon>Bacillati</taxon>
        <taxon>Actinomycetota</taxon>
        <taxon>Actinomycetes</taxon>
        <taxon>Mycobacteriales</taxon>
        <taxon>Nocardiaceae</taxon>
        <taxon>Nocardia</taxon>
    </lineage>
</organism>
<accession>A0ABC8ALT0</accession>
<evidence type="ECO:0000259" key="1">
    <source>
        <dbReference type="Pfam" id="PF13577"/>
    </source>
</evidence>
<reference evidence="2 3" key="1">
    <citation type="submission" date="2016-10" db="EMBL/GenBank/DDBJ databases">
        <title>Genome sequence of Nocardia seriolae strain EM150506, isolated from Anguila japonica.</title>
        <authorList>
            <person name="Han H.-J."/>
        </authorList>
    </citation>
    <scope>NUCLEOTIDE SEQUENCE [LARGE SCALE GENOMIC DNA]</scope>
    <source>
        <strain evidence="2 3">EM150506</strain>
    </source>
</reference>
<dbReference type="KEGG" id="nsr:NS506_00959"/>
<dbReference type="Gene3D" id="3.10.450.50">
    <property type="match status" value="1"/>
</dbReference>
<dbReference type="Pfam" id="PF13577">
    <property type="entry name" value="SnoaL_4"/>
    <property type="match status" value="1"/>
</dbReference>